<proteinExistence type="predicted"/>
<comment type="caution">
    <text evidence="1">The sequence shown here is derived from an EMBL/GenBank/DDBJ whole genome shotgun (WGS) entry which is preliminary data.</text>
</comment>
<evidence type="ECO:0000313" key="1">
    <source>
        <dbReference type="EMBL" id="GME73479.1"/>
    </source>
</evidence>
<name>A0ACB5SUY1_AMBMO</name>
<protein>
    <submittedName>
        <fullName evidence="1">Unnamed protein product</fullName>
    </submittedName>
</protein>
<keyword evidence="2" id="KW-1185">Reference proteome</keyword>
<reference evidence="1" key="1">
    <citation type="submission" date="2023-04" db="EMBL/GenBank/DDBJ databases">
        <title>Ambrosiozyma monospora NBRC 10751.</title>
        <authorList>
            <person name="Ichikawa N."/>
            <person name="Sato H."/>
            <person name="Tonouchi N."/>
        </authorList>
    </citation>
    <scope>NUCLEOTIDE SEQUENCE</scope>
    <source>
        <strain evidence="1">NBRC 10751</strain>
    </source>
</reference>
<organism evidence="1 2">
    <name type="scientific">Ambrosiozyma monospora</name>
    <name type="common">Yeast</name>
    <name type="synonym">Endomycopsis monosporus</name>
    <dbReference type="NCBI Taxonomy" id="43982"/>
    <lineage>
        <taxon>Eukaryota</taxon>
        <taxon>Fungi</taxon>
        <taxon>Dikarya</taxon>
        <taxon>Ascomycota</taxon>
        <taxon>Saccharomycotina</taxon>
        <taxon>Pichiomycetes</taxon>
        <taxon>Pichiales</taxon>
        <taxon>Pichiaceae</taxon>
        <taxon>Ambrosiozyma</taxon>
    </lineage>
</organism>
<evidence type="ECO:0000313" key="2">
    <source>
        <dbReference type="Proteomes" id="UP001165064"/>
    </source>
</evidence>
<gene>
    <name evidence="1" type="ORF">Amon02_000141700</name>
</gene>
<accession>A0ACB5SUY1</accession>
<sequence length="216" mass="23692">MATYITSYSYRSVPETSGEETPLNPSDFAGAIDITPNFQSDRSTPSLLNHLPLDSGLSSASGYQRLGPPVAATGSPSSAIPRYFSHEYIPSPFIEDETIMADSLSSLGQSASMLRKRRKEYLAQPLPKSQLSQSITTDTESKSRSHSSSESRAPTTLPLFTGSAITDIISSFSTPTTIETRGLSYRWKNSIYTQNTINKAFRFHTISQKQPAYCQT</sequence>
<dbReference type="Proteomes" id="UP001165064">
    <property type="component" value="Unassembled WGS sequence"/>
</dbReference>
<dbReference type="EMBL" id="BSXS01000683">
    <property type="protein sequence ID" value="GME73479.1"/>
    <property type="molecule type" value="Genomic_DNA"/>
</dbReference>